<gene>
    <name evidence="11" type="primary">cydC</name>
    <name evidence="11" type="ORF">DOS83_11155</name>
</gene>
<feature type="transmembrane region" description="Helical" evidence="8">
    <location>
        <begin position="160"/>
        <end position="178"/>
    </location>
</feature>
<evidence type="ECO:0000256" key="6">
    <source>
        <dbReference type="ARBA" id="ARBA00023136"/>
    </source>
</evidence>
<feature type="domain" description="ABC transmembrane type-1" evidence="10">
    <location>
        <begin position="19"/>
        <end position="296"/>
    </location>
</feature>
<feature type="transmembrane region" description="Helical" evidence="8">
    <location>
        <begin position="133"/>
        <end position="154"/>
    </location>
</feature>
<dbReference type="PROSITE" id="PS50893">
    <property type="entry name" value="ABC_TRANSPORTER_2"/>
    <property type="match status" value="1"/>
</dbReference>
<dbReference type="PANTHER" id="PTHR24221:SF653">
    <property type="entry name" value="TRANSPORT ATP-BINDING PROTEIN CYDC"/>
    <property type="match status" value="1"/>
</dbReference>
<organism evidence="11 12">
    <name type="scientific">Staphylococcus felis</name>
    <dbReference type="NCBI Taxonomy" id="46127"/>
    <lineage>
        <taxon>Bacteria</taxon>
        <taxon>Bacillati</taxon>
        <taxon>Bacillota</taxon>
        <taxon>Bacilli</taxon>
        <taxon>Bacillales</taxon>
        <taxon>Staphylococcaceae</taxon>
        <taxon>Staphylococcus</taxon>
    </lineage>
</organism>
<evidence type="ECO:0000256" key="2">
    <source>
        <dbReference type="ARBA" id="ARBA00022692"/>
    </source>
</evidence>
<dbReference type="NCBIfam" id="TIGR02868">
    <property type="entry name" value="CydC"/>
    <property type="match status" value="1"/>
</dbReference>
<dbReference type="Gene3D" id="3.40.50.300">
    <property type="entry name" value="P-loop containing nucleotide triphosphate hydrolases"/>
    <property type="match status" value="1"/>
</dbReference>
<dbReference type="InterPro" id="IPR017871">
    <property type="entry name" value="ABC_transporter-like_CS"/>
</dbReference>
<sequence length="560" mass="64750">MNEKSSERKINVKWDRDLLIAIVIGVLSGMVVLGMFFLSGYMITQSALGAPLYALMGLIVTVKLFGFLRAITRYFERLYSHRATFTMLRDVRVTMYQALSPIVPDVFRHFRASDLLGRMVTSVETLQNIYLRVYYPPVVISIISLMSMIVFYYISWGHSLIIGVTMLLTLLIMPKLVAYQARLVKQEVNRQQQHLMSHYYNQVQGQYDLRRFNSVALFQQRVEKAEQQLNQAEHRERNFHIFYNYILNLVSMIALLMSIILGVYQIKHQVLDPIYMTSIILMVLTLLEQLVAMSQVPYYKGETDLAQKQIEEITKYRHNRGGQTYYQMSHITIGDPLFTLKDVALYYTYRERPILKNIDLTIKKGEHVALVGSSGSGKSTLLHVLMGLYNVSEGTIYAGEKEVDEIAERHYLQQMNILLQDPHYFDGTIKDNLLTEVDDDTCRWALDQVGLSHIGLNRLITMDKTALSGGEFQRLAIARLLIRKASVWLVDEPTNSLDHTRTQMIINLLHERAETLVVATHDIQYIDRFDRIIEIKEGRIVQDVTPSEFKKRKNGKMDIK</sequence>
<evidence type="ECO:0000256" key="3">
    <source>
        <dbReference type="ARBA" id="ARBA00022741"/>
    </source>
</evidence>
<evidence type="ECO:0000256" key="5">
    <source>
        <dbReference type="ARBA" id="ARBA00022989"/>
    </source>
</evidence>
<proteinExistence type="predicted"/>
<dbReference type="InterPro" id="IPR003593">
    <property type="entry name" value="AAA+_ATPase"/>
</dbReference>
<dbReference type="GO" id="GO:0005524">
    <property type="term" value="F:ATP binding"/>
    <property type="evidence" value="ECO:0007669"/>
    <property type="project" value="UniProtKB-KW"/>
</dbReference>
<keyword evidence="5 8" id="KW-1133">Transmembrane helix</keyword>
<dbReference type="SUPFAM" id="SSF90123">
    <property type="entry name" value="ABC transporter transmembrane region"/>
    <property type="match status" value="1"/>
</dbReference>
<dbReference type="InterPro" id="IPR014223">
    <property type="entry name" value="ABC_CydC/D"/>
</dbReference>
<name>A0A3E0IMB6_9STAP</name>
<dbReference type="Pfam" id="PF00005">
    <property type="entry name" value="ABC_tran"/>
    <property type="match status" value="1"/>
</dbReference>
<dbReference type="InterPro" id="IPR027417">
    <property type="entry name" value="P-loop_NTPase"/>
</dbReference>
<dbReference type="SUPFAM" id="SSF52540">
    <property type="entry name" value="P-loop containing nucleoside triphosphate hydrolases"/>
    <property type="match status" value="1"/>
</dbReference>
<dbReference type="PROSITE" id="PS00211">
    <property type="entry name" value="ABC_TRANSPORTER_1"/>
    <property type="match status" value="1"/>
</dbReference>
<dbReference type="GO" id="GO:0045454">
    <property type="term" value="P:cell redox homeostasis"/>
    <property type="evidence" value="ECO:0007669"/>
    <property type="project" value="InterPro"/>
</dbReference>
<dbReference type="PROSITE" id="PS50929">
    <property type="entry name" value="ABC_TM1F"/>
    <property type="match status" value="1"/>
</dbReference>
<dbReference type="InterPro" id="IPR011527">
    <property type="entry name" value="ABC1_TM_dom"/>
</dbReference>
<dbReference type="Gene3D" id="1.20.1560.10">
    <property type="entry name" value="ABC transporter type 1, transmembrane domain"/>
    <property type="match status" value="1"/>
</dbReference>
<dbReference type="OrthoDB" id="9770415at2"/>
<evidence type="ECO:0000259" key="9">
    <source>
        <dbReference type="PROSITE" id="PS50893"/>
    </source>
</evidence>
<dbReference type="GO" id="GO:0034040">
    <property type="term" value="F:ATPase-coupled lipid transmembrane transporter activity"/>
    <property type="evidence" value="ECO:0007669"/>
    <property type="project" value="TreeGrafter"/>
</dbReference>
<dbReference type="InterPro" id="IPR003439">
    <property type="entry name" value="ABC_transporter-like_ATP-bd"/>
</dbReference>
<feature type="transmembrane region" description="Helical" evidence="8">
    <location>
        <begin position="18"/>
        <end position="38"/>
    </location>
</feature>
<dbReference type="Pfam" id="PF00664">
    <property type="entry name" value="ABC_membrane"/>
    <property type="match status" value="1"/>
</dbReference>
<evidence type="ECO:0000256" key="1">
    <source>
        <dbReference type="ARBA" id="ARBA00004651"/>
    </source>
</evidence>
<feature type="transmembrane region" description="Helical" evidence="8">
    <location>
        <begin position="50"/>
        <end position="72"/>
    </location>
</feature>
<keyword evidence="4" id="KW-0067">ATP-binding</keyword>
<dbReference type="GO" id="GO:0016887">
    <property type="term" value="F:ATP hydrolysis activity"/>
    <property type="evidence" value="ECO:0007669"/>
    <property type="project" value="InterPro"/>
</dbReference>
<evidence type="ECO:0000256" key="4">
    <source>
        <dbReference type="ARBA" id="ARBA00022840"/>
    </source>
</evidence>
<feature type="domain" description="ABC transporter" evidence="9">
    <location>
        <begin position="340"/>
        <end position="559"/>
    </location>
</feature>
<dbReference type="CDD" id="cd03228">
    <property type="entry name" value="ABCC_MRP_Like"/>
    <property type="match status" value="1"/>
</dbReference>
<keyword evidence="2 8" id="KW-0812">Transmembrane</keyword>
<dbReference type="GO" id="GO:0034775">
    <property type="term" value="P:glutathione transmembrane transport"/>
    <property type="evidence" value="ECO:0007669"/>
    <property type="project" value="InterPro"/>
</dbReference>
<evidence type="ECO:0000313" key="12">
    <source>
        <dbReference type="Proteomes" id="UP000256562"/>
    </source>
</evidence>
<comment type="caution">
    <text evidence="11">The sequence shown here is derived from an EMBL/GenBank/DDBJ whole genome shotgun (WGS) entry which is preliminary data.</text>
</comment>
<dbReference type="GO" id="GO:0140359">
    <property type="term" value="F:ABC-type transporter activity"/>
    <property type="evidence" value="ECO:0007669"/>
    <property type="project" value="InterPro"/>
</dbReference>
<keyword evidence="3" id="KW-0547">Nucleotide-binding</keyword>
<dbReference type="AlphaFoldDB" id="A0A3E0IMB6"/>
<evidence type="ECO:0000256" key="8">
    <source>
        <dbReference type="SAM" id="Phobius"/>
    </source>
</evidence>
<evidence type="ECO:0000256" key="7">
    <source>
        <dbReference type="ARBA" id="ARBA00025074"/>
    </source>
</evidence>
<reference evidence="11 12" key="1">
    <citation type="journal article" date="2018" name="Vet. Microbiol.">
        <title>Characterisation of Staphylococcus felis isolated from cats using whole genome sequencing.</title>
        <authorList>
            <person name="Worthing K."/>
            <person name="Pang S."/>
            <person name="Trott D.J."/>
            <person name="Abraham S."/>
            <person name="Coombs G.W."/>
            <person name="Jordan D."/>
            <person name="McIntyre L."/>
            <person name="Davies M.R."/>
            <person name="Norris J."/>
        </authorList>
    </citation>
    <scope>NUCLEOTIDE SEQUENCE [LARGE SCALE GENOMIC DNA]</scope>
    <source>
        <strain evidence="11 12">F9</strain>
    </source>
</reference>
<evidence type="ECO:0000313" key="11">
    <source>
        <dbReference type="EMBL" id="REH91686.1"/>
    </source>
</evidence>
<accession>A0A3E0IMB6</accession>
<dbReference type="EMBL" id="QKXQ01000524">
    <property type="protein sequence ID" value="REH91686.1"/>
    <property type="molecule type" value="Genomic_DNA"/>
</dbReference>
<dbReference type="GO" id="GO:0005886">
    <property type="term" value="C:plasma membrane"/>
    <property type="evidence" value="ECO:0007669"/>
    <property type="project" value="UniProtKB-SubCell"/>
</dbReference>
<dbReference type="RefSeq" id="WP_116095055.1">
    <property type="nucleotide sequence ID" value="NZ_QKXQ01000524.1"/>
</dbReference>
<dbReference type="SMART" id="SM00382">
    <property type="entry name" value="AAA"/>
    <property type="match status" value="1"/>
</dbReference>
<comment type="function">
    <text evidence="7">May be involved in multidrug export. Transmembrane domains (TMD) form a pore in the cell membrane and the ATP-binding domain (NBD) is responsible for energy generation.</text>
</comment>
<protein>
    <submittedName>
        <fullName evidence="11">Thiol reductant ABC exporter subunit CydC</fullName>
    </submittedName>
</protein>
<feature type="transmembrane region" description="Helical" evidence="8">
    <location>
        <begin position="273"/>
        <end position="291"/>
    </location>
</feature>
<feature type="transmembrane region" description="Helical" evidence="8">
    <location>
        <begin position="245"/>
        <end position="267"/>
    </location>
</feature>
<dbReference type="PANTHER" id="PTHR24221">
    <property type="entry name" value="ATP-BINDING CASSETTE SUB-FAMILY B"/>
    <property type="match status" value="1"/>
</dbReference>
<evidence type="ECO:0000259" key="10">
    <source>
        <dbReference type="PROSITE" id="PS50929"/>
    </source>
</evidence>
<dbReference type="Proteomes" id="UP000256562">
    <property type="component" value="Unassembled WGS sequence"/>
</dbReference>
<dbReference type="InterPro" id="IPR039421">
    <property type="entry name" value="Type_1_exporter"/>
</dbReference>
<dbReference type="InterPro" id="IPR036640">
    <property type="entry name" value="ABC1_TM_sf"/>
</dbReference>
<comment type="subcellular location">
    <subcellularLocation>
        <location evidence="1">Cell membrane</location>
        <topology evidence="1">Multi-pass membrane protein</topology>
    </subcellularLocation>
</comment>
<keyword evidence="6 8" id="KW-0472">Membrane</keyword>